<name>A0ABW6ZUM1_9HYPH</name>
<protein>
    <submittedName>
        <fullName evidence="2">YdaU family protein</fullName>
    </submittedName>
</protein>
<organism evidence="2 3">
    <name type="scientific">Xanthobacter oligotrophicus</name>
    <dbReference type="NCBI Taxonomy" id="2607286"/>
    <lineage>
        <taxon>Bacteria</taxon>
        <taxon>Pseudomonadati</taxon>
        <taxon>Pseudomonadota</taxon>
        <taxon>Alphaproteobacteria</taxon>
        <taxon>Hyphomicrobiales</taxon>
        <taxon>Xanthobacteraceae</taxon>
        <taxon>Xanthobacter</taxon>
    </lineage>
</organism>
<feature type="compositionally biased region" description="Basic and acidic residues" evidence="1">
    <location>
        <begin position="313"/>
        <end position="328"/>
    </location>
</feature>
<dbReference type="RefSeq" id="WP_393991488.1">
    <property type="nucleotide sequence ID" value="NZ_JBAFVH010000002.1"/>
</dbReference>
<comment type="caution">
    <text evidence="2">The sequence shown here is derived from an EMBL/GenBank/DDBJ whole genome shotgun (WGS) entry which is preliminary data.</text>
</comment>
<reference evidence="2 3" key="1">
    <citation type="submission" date="2024-02" db="EMBL/GenBank/DDBJ databases">
        <title>Expansion and revision of Xanthobacter and proposal of Roseixanthobacter gen. nov.</title>
        <authorList>
            <person name="Soltysiak M.P.M."/>
            <person name="Jalihal A."/>
            <person name="Ory A."/>
            <person name="Chrisophersen C."/>
            <person name="Lee A.D."/>
            <person name="Boulton J."/>
            <person name="Springer M."/>
        </authorList>
    </citation>
    <scope>NUCLEOTIDE SEQUENCE [LARGE SCALE GENOMIC DNA]</scope>
    <source>
        <strain evidence="2 3">23A</strain>
    </source>
</reference>
<proteinExistence type="predicted"/>
<feature type="region of interest" description="Disordered" evidence="1">
    <location>
        <begin position="108"/>
        <end position="176"/>
    </location>
</feature>
<feature type="compositionally biased region" description="Basic and acidic residues" evidence="1">
    <location>
        <begin position="139"/>
        <end position="160"/>
    </location>
</feature>
<feature type="compositionally biased region" description="Pro residues" evidence="1">
    <location>
        <begin position="274"/>
        <end position="285"/>
    </location>
</feature>
<dbReference type="Pfam" id="PF07120">
    <property type="entry name" value="DUF1376"/>
    <property type="match status" value="1"/>
</dbReference>
<dbReference type="EMBL" id="JBAFVH010000002">
    <property type="protein sequence ID" value="MFG1371507.1"/>
    <property type="molecule type" value="Genomic_DNA"/>
</dbReference>
<accession>A0ABW6ZUM1</accession>
<evidence type="ECO:0000256" key="1">
    <source>
        <dbReference type="SAM" id="MobiDB-lite"/>
    </source>
</evidence>
<keyword evidence="3" id="KW-1185">Reference proteome</keyword>
<gene>
    <name evidence="2" type="ORF">V5F32_04955</name>
</gene>
<evidence type="ECO:0000313" key="3">
    <source>
        <dbReference type="Proteomes" id="UP001604002"/>
    </source>
</evidence>
<dbReference type="InterPro" id="IPR010781">
    <property type="entry name" value="DUF1376"/>
</dbReference>
<feature type="region of interest" description="Disordered" evidence="1">
    <location>
        <begin position="253"/>
        <end position="342"/>
    </location>
</feature>
<dbReference type="Proteomes" id="UP001604002">
    <property type="component" value="Unassembled WGS sequence"/>
</dbReference>
<evidence type="ECO:0000313" key="2">
    <source>
        <dbReference type="EMBL" id="MFG1371507.1"/>
    </source>
</evidence>
<feature type="compositionally biased region" description="Low complexity" evidence="1">
    <location>
        <begin position="117"/>
        <end position="129"/>
    </location>
</feature>
<sequence length="342" mass="37957">MTVDVRCLPYMPLHIERLRRSKAWLRCKRRPELAFYLMNLWMRAWHEVPAGSIEADDDVLADAAMCSPEEWERIKVDVLQGWVERDGRWHHHVVTELAAEGLEKVEASRRRTEAARQARSQQRAMSATSNATSSVTENVTEHVADDVTGSKEKKKGREEVSDADASDAGEIQPRVEAPLRLQPATAGMSPAPAIRSHADAFARFWRAYPHKVGKQDAEKAFISVMKRGAVPLDQMLAALDRYVRTKPPDRPWCNPGTWLRQGRWDDEPGTDPAPRGPIPPAPPGSSGPSHRLAAVADWVRESTGGGPAPEDPEGLRFNDRAAGRRDGDVLPLGPAPRARFTG</sequence>